<proteinExistence type="predicted"/>
<organism evidence="1 2">
    <name type="scientific">Elysia crispata</name>
    <name type="common">lettuce slug</name>
    <dbReference type="NCBI Taxonomy" id="231223"/>
    <lineage>
        <taxon>Eukaryota</taxon>
        <taxon>Metazoa</taxon>
        <taxon>Spiralia</taxon>
        <taxon>Lophotrochozoa</taxon>
        <taxon>Mollusca</taxon>
        <taxon>Gastropoda</taxon>
        <taxon>Heterobranchia</taxon>
        <taxon>Euthyneura</taxon>
        <taxon>Panpulmonata</taxon>
        <taxon>Sacoglossa</taxon>
        <taxon>Placobranchoidea</taxon>
        <taxon>Plakobranchidae</taxon>
        <taxon>Elysia</taxon>
    </lineage>
</organism>
<keyword evidence="2" id="KW-1185">Reference proteome</keyword>
<name>A0AAE0XRT1_9GAST</name>
<accession>A0AAE0XRT1</accession>
<gene>
    <name evidence="1" type="ORF">RRG08_033645</name>
</gene>
<evidence type="ECO:0000313" key="2">
    <source>
        <dbReference type="Proteomes" id="UP001283361"/>
    </source>
</evidence>
<dbReference type="EMBL" id="JAWDGP010007794">
    <property type="protein sequence ID" value="KAK3704605.1"/>
    <property type="molecule type" value="Genomic_DNA"/>
</dbReference>
<dbReference type="Proteomes" id="UP001283361">
    <property type="component" value="Unassembled WGS sequence"/>
</dbReference>
<comment type="caution">
    <text evidence="1">The sequence shown here is derived from an EMBL/GenBank/DDBJ whole genome shotgun (WGS) entry which is preliminary data.</text>
</comment>
<protein>
    <submittedName>
        <fullName evidence="1">Uncharacterized protein</fullName>
    </submittedName>
</protein>
<dbReference type="AlphaFoldDB" id="A0AAE0XRT1"/>
<sequence length="123" mass="13520">MTVLIASIVIALRKSGTSMLTTIQSNSLGAETVGVCRSSQGLDLKLCDLVQIFTKRCFDILLLTSRSLRRIEYSSYHIRVGGHENSSVGGADNQALIIPRRSSKGLELEDMRTVVSVEQITRH</sequence>
<evidence type="ECO:0000313" key="1">
    <source>
        <dbReference type="EMBL" id="KAK3704605.1"/>
    </source>
</evidence>
<reference evidence="1" key="1">
    <citation type="journal article" date="2023" name="G3 (Bethesda)">
        <title>A reference genome for the long-term kleptoplast-retaining sea slug Elysia crispata morphotype clarki.</title>
        <authorList>
            <person name="Eastman K.E."/>
            <person name="Pendleton A.L."/>
            <person name="Shaikh M.A."/>
            <person name="Suttiyut T."/>
            <person name="Ogas R."/>
            <person name="Tomko P."/>
            <person name="Gavelis G."/>
            <person name="Widhalm J.R."/>
            <person name="Wisecaver J.H."/>
        </authorList>
    </citation>
    <scope>NUCLEOTIDE SEQUENCE</scope>
    <source>
        <strain evidence="1">ECLA1</strain>
    </source>
</reference>